<evidence type="ECO:0000259" key="2">
    <source>
        <dbReference type="Pfam" id="PF12690"/>
    </source>
</evidence>
<dbReference type="InterPro" id="IPR038144">
    <property type="entry name" value="IPI"/>
</dbReference>
<feature type="domain" description="Intracellular proteinase inhibitor BsuPI" evidence="2">
    <location>
        <begin position="293"/>
        <end position="322"/>
    </location>
</feature>
<evidence type="ECO:0000313" key="3">
    <source>
        <dbReference type="EMBL" id="MCA9726135.1"/>
    </source>
</evidence>
<dbReference type="EMBL" id="JAGQHR010000005">
    <property type="protein sequence ID" value="MCA9726135.1"/>
    <property type="molecule type" value="Genomic_DNA"/>
</dbReference>
<feature type="domain" description="Intracellular proteinase inhibitor BsuPI" evidence="2">
    <location>
        <begin position="358"/>
        <end position="412"/>
    </location>
</feature>
<feature type="domain" description="Intracellular proteinase inhibitor BsuPI" evidence="2">
    <location>
        <begin position="503"/>
        <end position="558"/>
    </location>
</feature>
<gene>
    <name evidence="3" type="ORF">KC729_00525</name>
</gene>
<dbReference type="Proteomes" id="UP000697710">
    <property type="component" value="Unassembled WGS sequence"/>
</dbReference>
<evidence type="ECO:0000313" key="4">
    <source>
        <dbReference type="Proteomes" id="UP000697710"/>
    </source>
</evidence>
<comment type="caution">
    <text evidence="3">The sequence shown here is derived from an EMBL/GenBank/DDBJ whole genome shotgun (WGS) entry which is preliminary data.</text>
</comment>
<reference evidence="3" key="1">
    <citation type="submission" date="2020-04" db="EMBL/GenBank/DDBJ databases">
        <authorList>
            <person name="Zhang T."/>
        </authorList>
    </citation>
    <scope>NUCLEOTIDE SEQUENCE</scope>
    <source>
        <strain evidence="3">HKST-UBA01</strain>
    </source>
</reference>
<organism evidence="3 4">
    <name type="scientific">Eiseniibacteriota bacterium</name>
    <dbReference type="NCBI Taxonomy" id="2212470"/>
    <lineage>
        <taxon>Bacteria</taxon>
        <taxon>Candidatus Eiseniibacteriota</taxon>
    </lineage>
</organism>
<name>A0A956LUU9_UNCEI</name>
<reference evidence="3" key="2">
    <citation type="journal article" date="2021" name="Microbiome">
        <title>Successional dynamics and alternative stable states in a saline activated sludge microbial community over 9 years.</title>
        <authorList>
            <person name="Wang Y."/>
            <person name="Ye J."/>
            <person name="Ju F."/>
            <person name="Liu L."/>
            <person name="Boyd J.A."/>
            <person name="Deng Y."/>
            <person name="Parks D.H."/>
            <person name="Jiang X."/>
            <person name="Yin X."/>
            <person name="Woodcroft B.J."/>
            <person name="Tyson G.W."/>
            <person name="Hugenholtz P."/>
            <person name="Polz M.F."/>
            <person name="Zhang T."/>
        </authorList>
    </citation>
    <scope>NUCLEOTIDE SEQUENCE</scope>
    <source>
        <strain evidence="3">HKST-UBA01</strain>
    </source>
</reference>
<accession>A0A956LUU9</accession>
<protein>
    <recommendedName>
        <fullName evidence="2">Intracellular proteinase inhibitor BsuPI domain-containing protein</fullName>
    </recommendedName>
</protein>
<dbReference type="AlphaFoldDB" id="A0A956LUU9"/>
<sequence>MRSYGRLFTNGHFDGRRSTRRISPRVLLAGIFVLALSLGACSNDQRPMDEPTTQLELQDASMPEVVFEGESATISAWGQQNSAAFSRLEAEVVSWPSNVPGKIEIRAIGETDTDMNGVDFQGQVQLPPLRAGDYDVHLTGSDTVRTLTVLPGQGWVRYRSFDDPMRPDVALLIEADGMAIAHRTDGGHVVRTVLSEEQRAAVRSWFEQAAFFDLGEMYLSDHPVRMRRVDIQLMNDLGHHRVAAQDDLMPPALAELVARLDRLVGAILESGTDRAPVIARLEADPVEGDPGSARALTLTLTNVTDQAVTLHFNTSQKYDITLFGTGRDGNGMPGDGDSDHDGGPMHDDDPNLPPEVMLWNWAHGRGFTDALEELTLRPGASEIFHERWPGLDNQGNVVPPGVYVLKATIMSTDPRVSPAVTRMIVRGRVPDRMSLVGTLSVNPATAPPGTERHIELAITNLNEVDLSSTFPTTQRFDLALVGRTGLGNGTDLPPDGDTDIRGLIWKWSEGQAFDQVEENVTWAAGTTRVYEATWNGFGRDNQPLGAGVYELTGWITGRPGAAVRPVTVVVSRQ</sequence>
<dbReference type="Pfam" id="PF12690">
    <property type="entry name" value="BsuPI"/>
    <property type="match status" value="3"/>
</dbReference>
<dbReference type="InterPro" id="IPR020481">
    <property type="entry name" value="Intracell_prot_inh_BsuPI"/>
</dbReference>
<feature type="region of interest" description="Disordered" evidence="1">
    <location>
        <begin position="327"/>
        <end position="349"/>
    </location>
</feature>
<dbReference type="Gene3D" id="2.60.40.2360">
    <property type="entry name" value="Intracellular proteinase inhibitor BsuPI"/>
    <property type="match status" value="2"/>
</dbReference>
<evidence type="ECO:0000256" key="1">
    <source>
        <dbReference type="SAM" id="MobiDB-lite"/>
    </source>
</evidence>
<proteinExistence type="predicted"/>
<feature type="compositionally biased region" description="Basic and acidic residues" evidence="1">
    <location>
        <begin position="337"/>
        <end position="349"/>
    </location>
</feature>